<dbReference type="STRING" id="644295.Metev_1242"/>
<dbReference type="GO" id="GO:0016757">
    <property type="term" value="F:glycosyltransferase activity"/>
    <property type="evidence" value="ECO:0007669"/>
    <property type="project" value="InterPro"/>
</dbReference>
<name>D7E7N8_METEZ</name>
<feature type="domain" description="Glycosyltransferase subfamily 4-like N-terminal" evidence="2">
    <location>
        <begin position="73"/>
        <end position="176"/>
    </location>
</feature>
<accession>D7E7N8</accession>
<dbReference type="AlphaFoldDB" id="D7E7N8"/>
<dbReference type="KEGG" id="mev:Metev_1242"/>
<organism evidence="3 4">
    <name type="scientific">Methanohalobium evestigatum (strain ATCC BAA-1072 / DSM 3721 / NBRC 107634 / OCM 161 / Z-7303)</name>
    <dbReference type="NCBI Taxonomy" id="644295"/>
    <lineage>
        <taxon>Archaea</taxon>
        <taxon>Methanobacteriati</taxon>
        <taxon>Methanobacteriota</taxon>
        <taxon>Stenosarchaea group</taxon>
        <taxon>Methanomicrobia</taxon>
        <taxon>Methanosarcinales</taxon>
        <taxon>Methanosarcinaceae</taxon>
        <taxon>Methanohalobium</taxon>
    </lineage>
</organism>
<dbReference type="InterPro" id="IPR028098">
    <property type="entry name" value="Glyco_trans_4-like_N"/>
</dbReference>
<evidence type="ECO:0000313" key="4">
    <source>
        <dbReference type="Proteomes" id="UP000000391"/>
    </source>
</evidence>
<evidence type="ECO:0000259" key="2">
    <source>
        <dbReference type="Pfam" id="PF13439"/>
    </source>
</evidence>
<dbReference type="CDD" id="cd03801">
    <property type="entry name" value="GT4_PimA-like"/>
    <property type="match status" value="1"/>
</dbReference>
<dbReference type="PANTHER" id="PTHR45947:SF3">
    <property type="entry name" value="SULFOQUINOVOSYL TRANSFERASE SQD2"/>
    <property type="match status" value="1"/>
</dbReference>
<dbReference type="PANTHER" id="PTHR45947">
    <property type="entry name" value="SULFOQUINOVOSYL TRANSFERASE SQD2"/>
    <property type="match status" value="1"/>
</dbReference>
<reference evidence="3 4" key="1">
    <citation type="submission" date="2010-06" db="EMBL/GenBank/DDBJ databases">
        <title>Complete sequence chromosome of Methanohalobium evestigatum Z-7303.</title>
        <authorList>
            <consortium name="US DOE Joint Genome Institute"/>
            <person name="Lucas S."/>
            <person name="Copeland A."/>
            <person name="Lapidus A."/>
            <person name="Cheng J.-F."/>
            <person name="Bruce D."/>
            <person name="Goodwin L."/>
            <person name="Pitluck S."/>
            <person name="Saunders E."/>
            <person name="Detter J.C."/>
            <person name="Han C."/>
            <person name="Tapia R."/>
            <person name="Land M."/>
            <person name="Hauser L."/>
            <person name="Kyrpides N."/>
            <person name="Mikhailova N."/>
            <person name="Sieprawska-Lupa M."/>
            <person name="Whitman W.B."/>
            <person name="Anderson I."/>
            <person name="Woyke T."/>
        </authorList>
    </citation>
    <scope>NUCLEOTIDE SEQUENCE [LARGE SCALE GENOMIC DNA]</scope>
    <source>
        <strain evidence="4">ATCC BAA-1072 / DSM 3721 / NBRC 107634 / OCM 161 / Z-7303</strain>
    </source>
</reference>
<dbReference type="Proteomes" id="UP000000391">
    <property type="component" value="Chromosome"/>
</dbReference>
<dbReference type="Pfam" id="PF13439">
    <property type="entry name" value="Glyco_transf_4"/>
    <property type="match status" value="1"/>
</dbReference>
<dbReference type="InterPro" id="IPR001296">
    <property type="entry name" value="Glyco_trans_1"/>
</dbReference>
<proteinExistence type="predicted"/>
<dbReference type="HOGENOM" id="CLU_009583_2_5_2"/>
<evidence type="ECO:0000259" key="1">
    <source>
        <dbReference type="Pfam" id="PF00534"/>
    </source>
</evidence>
<gene>
    <name evidence="3" type="ordered locus">Metev_1242</name>
</gene>
<dbReference type="InterPro" id="IPR050194">
    <property type="entry name" value="Glycosyltransferase_grp1"/>
</dbReference>
<dbReference type="EMBL" id="CP002069">
    <property type="protein sequence ID" value="ADI74111.1"/>
    <property type="molecule type" value="Genomic_DNA"/>
</dbReference>
<evidence type="ECO:0000313" key="3">
    <source>
        <dbReference type="EMBL" id="ADI74111.1"/>
    </source>
</evidence>
<dbReference type="SUPFAM" id="SSF53756">
    <property type="entry name" value="UDP-Glycosyltransferase/glycogen phosphorylase"/>
    <property type="match status" value="1"/>
</dbReference>
<protein>
    <submittedName>
        <fullName evidence="3">Glycosyl transferase group 1</fullName>
    </submittedName>
</protein>
<keyword evidence="3" id="KW-0808">Transferase</keyword>
<sequence>MTSILLISPLFPPSLGGIQNLMKDIAEHSSHEIDVLTNIHSSINSKFDNNFSFGIIRRNLKGITGELSVIYFLLINRKKYDVIYLSRLNDSIIGLVAYILGKKVISHAHGSELIKNGLKTTGGKFPILRTFWENLKFKLNLNLTYKLIAVSEWSKNKLIENGANENKVHIVHPGIDFYNFSTYVNNNLRNELNICKSDTILLTVSRLHPRKGHRLVMDAISKMDNVHYLIIGKGYEEDLLKQYASSLNINDKVDFLGYVNDDDLPNYYQTCDIFIMTGQPSEKDVEGFGIAYLEANAAGKPVIGTDIYGVASAVKDNETGLLVEPTVKSIKNGIEILMNNNIKREYISKNSIYWAKKHDWSQIIKIIDDILSS</sequence>
<dbReference type="CAZy" id="GT4">
    <property type="family name" value="Glycosyltransferase Family 4"/>
</dbReference>
<dbReference type="Pfam" id="PF00534">
    <property type="entry name" value="Glycos_transf_1"/>
    <property type="match status" value="1"/>
</dbReference>
<keyword evidence="4" id="KW-1185">Reference proteome</keyword>
<dbReference type="Gene3D" id="3.40.50.2000">
    <property type="entry name" value="Glycogen Phosphorylase B"/>
    <property type="match status" value="2"/>
</dbReference>
<feature type="domain" description="Glycosyl transferase family 1" evidence="1">
    <location>
        <begin position="186"/>
        <end position="351"/>
    </location>
</feature>